<feature type="domain" description="ABC-type glycine betaine transport system substrate-binding" evidence="2">
    <location>
        <begin position="33"/>
        <end position="147"/>
    </location>
</feature>
<proteinExistence type="predicted"/>
<feature type="chain" id="PRO_5020240469" description="ABC-type glycine betaine transport system substrate-binding domain-containing protein" evidence="1">
    <location>
        <begin position="21"/>
        <end position="383"/>
    </location>
</feature>
<dbReference type="Proteomes" id="UP000281549">
    <property type="component" value="Unassembled WGS sequence"/>
</dbReference>
<evidence type="ECO:0000259" key="2">
    <source>
        <dbReference type="Pfam" id="PF04069"/>
    </source>
</evidence>
<evidence type="ECO:0000313" key="4">
    <source>
        <dbReference type="Proteomes" id="UP000281549"/>
    </source>
</evidence>
<evidence type="ECO:0000256" key="1">
    <source>
        <dbReference type="SAM" id="SignalP"/>
    </source>
</evidence>
<dbReference type="Gene3D" id="3.40.190.100">
    <property type="entry name" value="Glycine betaine-binding periplasmic protein, domain 2"/>
    <property type="match status" value="2"/>
</dbReference>
<dbReference type="GO" id="GO:0022857">
    <property type="term" value="F:transmembrane transporter activity"/>
    <property type="evidence" value="ECO:0007669"/>
    <property type="project" value="InterPro"/>
</dbReference>
<accession>A0A4P9YLT5</accession>
<dbReference type="EMBL" id="ML005059">
    <property type="protein sequence ID" value="RKP20468.1"/>
    <property type="molecule type" value="Genomic_DNA"/>
</dbReference>
<reference evidence="4" key="1">
    <citation type="journal article" date="2018" name="Nat. Microbiol.">
        <title>Leveraging single-cell genomics to expand the fungal tree of life.</title>
        <authorList>
            <person name="Ahrendt S.R."/>
            <person name="Quandt C.A."/>
            <person name="Ciobanu D."/>
            <person name="Clum A."/>
            <person name="Salamov A."/>
            <person name="Andreopoulos B."/>
            <person name="Cheng J.F."/>
            <person name="Woyke T."/>
            <person name="Pelin A."/>
            <person name="Henrissat B."/>
            <person name="Reynolds N.K."/>
            <person name="Benny G.L."/>
            <person name="Smith M.E."/>
            <person name="James T.Y."/>
            <person name="Grigoriev I.V."/>
        </authorList>
    </citation>
    <scope>NUCLEOTIDE SEQUENCE [LARGE SCALE GENOMIC DNA]</scope>
    <source>
        <strain evidence="4">CSF55</strain>
    </source>
</reference>
<dbReference type="AlphaFoldDB" id="A0A4P9YLT5"/>
<protein>
    <recommendedName>
        <fullName evidence="2">ABC-type glycine betaine transport system substrate-binding domain-containing protein</fullName>
    </recommendedName>
</protein>
<dbReference type="InterPro" id="IPR007210">
    <property type="entry name" value="ABC_Gly_betaine_transp_sub-bd"/>
</dbReference>
<feature type="signal peptide" evidence="1">
    <location>
        <begin position="1"/>
        <end position="20"/>
    </location>
</feature>
<evidence type="ECO:0000313" key="3">
    <source>
        <dbReference type="EMBL" id="RKP20468.1"/>
    </source>
</evidence>
<name>A0A4P9YLT5_ROZAC</name>
<dbReference type="GO" id="GO:0043190">
    <property type="term" value="C:ATP-binding cassette (ABC) transporter complex"/>
    <property type="evidence" value="ECO:0007669"/>
    <property type="project" value="InterPro"/>
</dbReference>
<dbReference type="SUPFAM" id="SSF53850">
    <property type="entry name" value="Periplasmic binding protein-like II"/>
    <property type="match status" value="1"/>
</dbReference>
<dbReference type="Gene3D" id="3.40.190.10">
    <property type="entry name" value="Periplasmic binding protein-like II"/>
    <property type="match status" value="2"/>
</dbReference>
<keyword evidence="1" id="KW-0732">Signal</keyword>
<organism evidence="3 4">
    <name type="scientific">Rozella allomycis (strain CSF55)</name>
    <dbReference type="NCBI Taxonomy" id="988480"/>
    <lineage>
        <taxon>Eukaryota</taxon>
        <taxon>Fungi</taxon>
        <taxon>Fungi incertae sedis</taxon>
        <taxon>Cryptomycota</taxon>
        <taxon>Cryptomycota incertae sedis</taxon>
        <taxon>Rozella</taxon>
    </lineage>
</organism>
<gene>
    <name evidence="3" type="ORF">ROZALSC1DRAFT_28036</name>
</gene>
<sequence length="383" mass="42774">MYQVLTILFVFFVQVVKLNCLPKKTNLFANQFKPVVLDQYDWDAGIIENEIVRILLEDHLGYKVEYSPISTDVYNWDLLSSGSIHASLEVWVTTDSRKQKLAKGISDRTIEVAGPLGYISQAGIYIPEKTIREYPGLASYHGLVDPALVAPISLTNTQIAQIRTPLSSAPVANWVPTNGKGFVIVVLPSYGGDPIPSFASRMGLYVERQSAGSETRQFEVLQDLIAINSSAIISLWTPHPNLVKWKYLNNTDLKLERVALPVYNKDYCNPEGATQNCDFNTVVIQKLIWAGLNDYNKELYWLFRAFSLTLDDINNLMAEKVFGGKEAYDVAFGFGLELAQIVAVALEVAFSAPVNAMMGLRAPTARKLYLLTIFHMILLPQKS</sequence>
<dbReference type="Pfam" id="PF04069">
    <property type="entry name" value="OpuAC"/>
    <property type="match status" value="1"/>
</dbReference>